<dbReference type="InterPro" id="IPR011994">
    <property type="entry name" value="Cytidylate_kinase_dom"/>
</dbReference>
<dbReference type="PANTHER" id="PTHR21299:SF2">
    <property type="entry name" value="CYTIDYLATE KINASE"/>
    <property type="match status" value="1"/>
</dbReference>
<comment type="catalytic activity">
    <reaction evidence="7 8">
        <text>CMP + ATP = CDP + ADP</text>
        <dbReference type="Rhea" id="RHEA:11600"/>
        <dbReference type="ChEBI" id="CHEBI:30616"/>
        <dbReference type="ChEBI" id="CHEBI:58069"/>
        <dbReference type="ChEBI" id="CHEBI:60377"/>
        <dbReference type="ChEBI" id="CHEBI:456216"/>
        <dbReference type="EC" id="2.7.4.25"/>
    </reaction>
</comment>
<dbReference type="GO" id="GO:0006220">
    <property type="term" value="P:pyrimidine nucleotide metabolic process"/>
    <property type="evidence" value="ECO:0007669"/>
    <property type="project" value="UniProtKB-UniRule"/>
</dbReference>
<dbReference type="Proteomes" id="UP000179233">
    <property type="component" value="Unassembled WGS sequence"/>
</dbReference>
<evidence type="ECO:0000259" key="9">
    <source>
        <dbReference type="Pfam" id="PF02224"/>
    </source>
</evidence>
<name>A0A1G1VQY2_9BACT</name>
<evidence type="ECO:0000313" key="10">
    <source>
        <dbReference type="EMBL" id="OGY17806.1"/>
    </source>
</evidence>
<evidence type="ECO:0000256" key="6">
    <source>
        <dbReference type="ARBA" id="ARBA00047615"/>
    </source>
</evidence>
<gene>
    <name evidence="8" type="primary">cmk</name>
    <name evidence="10" type="ORF">A2786_00585</name>
</gene>
<dbReference type="AlphaFoldDB" id="A0A1G1VQY2"/>
<dbReference type="GO" id="GO:0015949">
    <property type="term" value="P:nucleobase-containing small molecule interconversion"/>
    <property type="evidence" value="ECO:0007669"/>
    <property type="project" value="TreeGrafter"/>
</dbReference>
<evidence type="ECO:0000256" key="7">
    <source>
        <dbReference type="ARBA" id="ARBA00048478"/>
    </source>
</evidence>
<comment type="subcellular location">
    <subcellularLocation>
        <location evidence="8">Cytoplasm</location>
    </subcellularLocation>
</comment>
<protein>
    <recommendedName>
        <fullName evidence="8">Cytidylate kinase</fullName>
        <shortName evidence="8">CK</shortName>
        <ecNumber evidence="8">2.7.4.25</ecNumber>
    </recommendedName>
    <alternativeName>
        <fullName evidence="8">Cytidine monophosphate kinase</fullName>
        <shortName evidence="8">CMP kinase</shortName>
    </alternativeName>
</protein>
<keyword evidence="4 8" id="KW-0418">Kinase</keyword>
<accession>A0A1G1VQY2</accession>
<dbReference type="EC" id="2.7.4.25" evidence="8"/>
<evidence type="ECO:0000256" key="5">
    <source>
        <dbReference type="ARBA" id="ARBA00022840"/>
    </source>
</evidence>
<dbReference type="InterPro" id="IPR027417">
    <property type="entry name" value="P-loop_NTPase"/>
</dbReference>
<evidence type="ECO:0000256" key="3">
    <source>
        <dbReference type="ARBA" id="ARBA00022741"/>
    </source>
</evidence>
<dbReference type="CDD" id="cd02020">
    <property type="entry name" value="CMPK"/>
    <property type="match status" value="1"/>
</dbReference>
<dbReference type="InterPro" id="IPR003136">
    <property type="entry name" value="Cytidylate_kin"/>
</dbReference>
<keyword evidence="8" id="KW-0963">Cytoplasm</keyword>
<dbReference type="NCBIfam" id="TIGR00017">
    <property type="entry name" value="cmk"/>
    <property type="match status" value="1"/>
</dbReference>
<comment type="catalytic activity">
    <reaction evidence="6 8">
        <text>dCMP + ATP = dCDP + ADP</text>
        <dbReference type="Rhea" id="RHEA:25094"/>
        <dbReference type="ChEBI" id="CHEBI:30616"/>
        <dbReference type="ChEBI" id="CHEBI:57566"/>
        <dbReference type="ChEBI" id="CHEBI:58593"/>
        <dbReference type="ChEBI" id="CHEBI:456216"/>
        <dbReference type="EC" id="2.7.4.25"/>
    </reaction>
</comment>
<dbReference type="GO" id="GO:0005524">
    <property type="term" value="F:ATP binding"/>
    <property type="evidence" value="ECO:0007669"/>
    <property type="project" value="UniProtKB-UniRule"/>
</dbReference>
<comment type="caution">
    <text evidence="10">The sequence shown here is derived from an EMBL/GenBank/DDBJ whole genome shotgun (WGS) entry which is preliminary data.</text>
</comment>
<reference evidence="10 11" key="1">
    <citation type="journal article" date="2016" name="Nat. Commun.">
        <title>Thousands of microbial genomes shed light on interconnected biogeochemical processes in an aquifer system.</title>
        <authorList>
            <person name="Anantharaman K."/>
            <person name="Brown C.T."/>
            <person name="Hug L.A."/>
            <person name="Sharon I."/>
            <person name="Castelle C.J."/>
            <person name="Probst A.J."/>
            <person name="Thomas B.C."/>
            <person name="Singh A."/>
            <person name="Wilkins M.J."/>
            <person name="Karaoz U."/>
            <person name="Brodie E.L."/>
            <person name="Williams K.H."/>
            <person name="Hubbard S.S."/>
            <person name="Banfield J.F."/>
        </authorList>
    </citation>
    <scope>NUCLEOTIDE SEQUENCE [LARGE SCALE GENOMIC DNA]</scope>
</reference>
<dbReference type="PANTHER" id="PTHR21299">
    <property type="entry name" value="CYTIDYLATE KINASE/PANTOATE-BETA-ALANINE LIGASE"/>
    <property type="match status" value="1"/>
</dbReference>
<dbReference type="GO" id="GO:0005829">
    <property type="term" value="C:cytosol"/>
    <property type="evidence" value="ECO:0007669"/>
    <property type="project" value="TreeGrafter"/>
</dbReference>
<keyword evidence="3 8" id="KW-0547">Nucleotide-binding</keyword>
<dbReference type="HAMAP" id="MF_00238">
    <property type="entry name" value="Cytidyl_kinase_type1"/>
    <property type="match status" value="1"/>
</dbReference>
<comment type="similarity">
    <text evidence="1 8">Belongs to the cytidylate kinase family. Type 1 subfamily.</text>
</comment>
<dbReference type="GO" id="GO:0036431">
    <property type="term" value="F:dCMP kinase activity"/>
    <property type="evidence" value="ECO:0007669"/>
    <property type="project" value="InterPro"/>
</dbReference>
<proteinExistence type="inferred from homology"/>
<dbReference type="Gene3D" id="3.40.50.300">
    <property type="entry name" value="P-loop containing nucleotide triphosphate hydrolases"/>
    <property type="match status" value="1"/>
</dbReference>
<evidence type="ECO:0000256" key="4">
    <source>
        <dbReference type="ARBA" id="ARBA00022777"/>
    </source>
</evidence>
<organism evidence="10 11">
    <name type="scientific">Candidatus Chisholmbacteria bacterium RIFCSPHIGHO2_01_FULL_52_32</name>
    <dbReference type="NCBI Taxonomy" id="1797591"/>
    <lineage>
        <taxon>Bacteria</taxon>
        <taxon>Candidatus Chisholmiibacteriota</taxon>
    </lineage>
</organism>
<keyword evidence="5 8" id="KW-0067">ATP-binding</keyword>
<feature type="domain" description="Cytidylate kinase" evidence="9">
    <location>
        <begin position="10"/>
        <end position="229"/>
    </location>
</feature>
<evidence type="ECO:0000256" key="1">
    <source>
        <dbReference type="ARBA" id="ARBA00009427"/>
    </source>
</evidence>
<evidence type="ECO:0000313" key="11">
    <source>
        <dbReference type="Proteomes" id="UP000179233"/>
    </source>
</evidence>
<feature type="binding site" evidence="8">
    <location>
        <begin position="14"/>
        <end position="22"/>
    </location>
    <ligand>
        <name>ATP</name>
        <dbReference type="ChEBI" id="CHEBI:30616"/>
    </ligand>
</feature>
<keyword evidence="2 8" id="KW-0808">Transferase</keyword>
<dbReference type="SUPFAM" id="SSF52540">
    <property type="entry name" value="P-loop containing nucleoside triphosphate hydrolases"/>
    <property type="match status" value="1"/>
</dbReference>
<dbReference type="EMBL" id="MHCJ01000006">
    <property type="protein sequence ID" value="OGY17806.1"/>
    <property type="molecule type" value="Genomic_DNA"/>
</dbReference>
<dbReference type="Pfam" id="PF02224">
    <property type="entry name" value="Cytidylate_kin"/>
    <property type="match status" value="1"/>
</dbReference>
<evidence type="ECO:0000256" key="8">
    <source>
        <dbReference type="HAMAP-Rule" id="MF_00238"/>
    </source>
</evidence>
<sequence>MKRPSRPLQIAIDGPVSAGKGTVARSLAERLGIVYVDTGAMYRSAALLAQSSGIPLEDSSSVVTLLSQARIEIRPPTLEEQDGRLTTVLLNGEDVSWKIRGEAVGLGASIISQHPEVRAILVARQREMVAGQSVVMEGRDITTRVLPDAPFRIFLTASPEVRARRRQQQLRERGIGLSYKKVLADLRRRDEQDSARKADPLRVAHGAWVLDTSDLTIQQVVERIVDKIEKSGLLSGGEEV</sequence>
<dbReference type="GO" id="GO:0036430">
    <property type="term" value="F:CMP kinase activity"/>
    <property type="evidence" value="ECO:0007669"/>
    <property type="project" value="RHEA"/>
</dbReference>
<evidence type="ECO:0000256" key="2">
    <source>
        <dbReference type="ARBA" id="ARBA00022679"/>
    </source>
</evidence>